<dbReference type="Proteomes" id="UP000440004">
    <property type="component" value="Unassembled WGS sequence"/>
</dbReference>
<comment type="subcellular location">
    <subcellularLocation>
        <location evidence="6">Cytoplasm</location>
    </subcellularLocation>
</comment>
<dbReference type="PROSITE" id="PS01296">
    <property type="entry name" value="RSMI"/>
    <property type="match status" value="1"/>
</dbReference>
<dbReference type="FunFam" id="3.30.950.10:FF:000002">
    <property type="entry name" value="Ribosomal RNA small subunit methyltransferase I"/>
    <property type="match status" value="1"/>
</dbReference>
<dbReference type="InterPro" id="IPR014776">
    <property type="entry name" value="4pyrrole_Mease_sub2"/>
</dbReference>
<dbReference type="Gene3D" id="3.30.950.10">
    <property type="entry name" value="Methyltransferase, Cobalt-precorrin-4 Transmethylase, Domain 2"/>
    <property type="match status" value="1"/>
</dbReference>
<dbReference type="Pfam" id="PF00590">
    <property type="entry name" value="TP_methylase"/>
    <property type="match status" value="1"/>
</dbReference>
<evidence type="ECO:0000256" key="1">
    <source>
        <dbReference type="ARBA" id="ARBA00022490"/>
    </source>
</evidence>
<dbReference type="CDD" id="cd11648">
    <property type="entry name" value="RsmI"/>
    <property type="match status" value="1"/>
</dbReference>
<evidence type="ECO:0000256" key="4">
    <source>
        <dbReference type="ARBA" id="ARBA00022679"/>
    </source>
</evidence>
<dbReference type="InterPro" id="IPR035996">
    <property type="entry name" value="4pyrrol_Methylase_sf"/>
</dbReference>
<dbReference type="SUPFAM" id="SSF53790">
    <property type="entry name" value="Tetrapyrrole methylase"/>
    <property type="match status" value="1"/>
</dbReference>
<name>A0A6A7K7H1_9FIRM</name>
<keyword evidence="4 6" id="KW-0808">Transferase</keyword>
<sequence length="279" mass="32128">MDEQGRCYLVATPIGNLEDITYRAIRILQEVDIVACEDTRNTVKLLNHYDIKAKLMSFHQHNEQMRSDYFCELIKEGKKIAIVSDAGMPGISDPGTTMVQKCIQNEIIVEVIPGPSAAISALVISGLDTSDFYFAGFLSMNKKRRKEQFEGLRFLESTIILYEAPHKIRNTLLDIKENLGEKNIAIAREMTKIHEEIFRGSISRAIDHFQQKNPRGEFVIVIEGHKKTISEELEWENISIEEHLAYYLNQNIERKETVKLIAKDRGVPKREIYEQIMKK</sequence>
<feature type="domain" description="Tetrapyrrole methylase" evidence="7">
    <location>
        <begin position="7"/>
        <end position="203"/>
    </location>
</feature>
<evidence type="ECO:0000313" key="8">
    <source>
        <dbReference type="EMBL" id="MPW25291.1"/>
    </source>
</evidence>
<organism evidence="8 9">
    <name type="scientific">Alkalibaculum sporogenes</name>
    <dbReference type="NCBI Taxonomy" id="2655001"/>
    <lineage>
        <taxon>Bacteria</taxon>
        <taxon>Bacillati</taxon>
        <taxon>Bacillota</taxon>
        <taxon>Clostridia</taxon>
        <taxon>Eubacteriales</taxon>
        <taxon>Eubacteriaceae</taxon>
        <taxon>Alkalibaculum</taxon>
    </lineage>
</organism>
<dbReference type="InterPro" id="IPR014777">
    <property type="entry name" value="4pyrrole_Mease_sub1"/>
</dbReference>
<dbReference type="EMBL" id="WHNX01000007">
    <property type="protein sequence ID" value="MPW25291.1"/>
    <property type="molecule type" value="Genomic_DNA"/>
</dbReference>
<comment type="catalytic activity">
    <reaction evidence="6">
        <text>cytidine(1402) in 16S rRNA + S-adenosyl-L-methionine = 2'-O-methylcytidine(1402) in 16S rRNA + S-adenosyl-L-homocysteine + H(+)</text>
        <dbReference type="Rhea" id="RHEA:42924"/>
        <dbReference type="Rhea" id="RHEA-COMP:10285"/>
        <dbReference type="Rhea" id="RHEA-COMP:10286"/>
        <dbReference type="ChEBI" id="CHEBI:15378"/>
        <dbReference type="ChEBI" id="CHEBI:57856"/>
        <dbReference type="ChEBI" id="CHEBI:59789"/>
        <dbReference type="ChEBI" id="CHEBI:74495"/>
        <dbReference type="ChEBI" id="CHEBI:82748"/>
        <dbReference type="EC" id="2.1.1.198"/>
    </reaction>
</comment>
<keyword evidence="3 6" id="KW-0489">Methyltransferase</keyword>
<evidence type="ECO:0000313" key="9">
    <source>
        <dbReference type="Proteomes" id="UP000440004"/>
    </source>
</evidence>
<dbReference type="EC" id="2.1.1.198" evidence="6"/>
<dbReference type="PANTHER" id="PTHR46111">
    <property type="entry name" value="RIBOSOMAL RNA SMALL SUBUNIT METHYLTRANSFERASE I"/>
    <property type="match status" value="1"/>
</dbReference>
<dbReference type="InterPro" id="IPR018063">
    <property type="entry name" value="SAM_MeTrfase_RsmI_CS"/>
</dbReference>
<comment type="caution">
    <text evidence="8">The sequence shown here is derived from an EMBL/GenBank/DDBJ whole genome shotgun (WGS) entry which is preliminary data.</text>
</comment>
<reference evidence="8 9" key="1">
    <citation type="submission" date="2019-10" db="EMBL/GenBank/DDBJ databases">
        <title>Alkalibaculum tamaniensis sp.nov., a new alkaliphilic acetogen, isolated on methoxylated aromatics from a mud volcano.</title>
        <authorList>
            <person name="Khomyakova M.A."/>
            <person name="Merkel A.Y."/>
            <person name="Bonch-Osmolovskaya E.A."/>
            <person name="Slobodkin A.I."/>
        </authorList>
    </citation>
    <scope>NUCLEOTIDE SEQUENCE [LARGE SCALE GENOMIC DNA]</scope>
    <source>
        <strain evidence="8 9">M08DMB</strain>
    </source>
</reference>
<evidence type="ECO:0000256" key="5">
    <source>
        <dbReference type="ARBA" id="ARBA00022691"/>
    </source>
</evidence>
<evidence type="ECO:0000259" key="7">
    <source>
        <dbReference type="Pfam" id="PF00590"/>
    </source>
</evidence>
<keyword evidence="5 6" id="KW-0949">S-adenosyl-L-methionine</keyword>
<evidence type="ECO:0000256" key="6">
    <source>
        <dbReference type="HAMAP-Rule" id="MF_01877"/>
    </source>
</evidence>
<dbReference type="NCBIfam" id="TIGR00096">
    <property type="entry name" value="16S rRNA (cytidine(1402)-2'-O)-methyltransferase"/>
    <property type="match status" value="1"/>
</dbReference>
<evidence type="ECO:0000256" key="2">
    <source>
        <dbReference type="ARBA" id="ARBA00022552"/>
    </source>
</evidence>
<dbReference type="InterPro" id="IPR008189">
    <property type="entry name" value="rRNA_ssu_MeTfrase_I"/>
</dbReference>
<dbReference type="GO" id="GO:0005737">
    <property type="term" value="C:cytoplasm"/>
    <property type="evidence" value="ECO:0007669"/>
    <property type="project" value="UniProtKB-SubCell"/>
</dbReference>
<dbReference type="AlphaFoldDB" id="A0A6A7K7H1"/>
<keyword evidence="1 6" id="KW-0963">Cytoplasm</keyword>
<proteinExistence type="inferred from homology"/>
<dbReference type="Gene3D" id="3.40.1010.10">
    <property type="entry name" value="Cobalt-precorrin-4 Transmethylase, Domain 1"/>
    <property type="match status" value="1"/>
</dbReference>
<dbReference type="InterPro" id="IPR000878">
    <property type="entry name" value="4pyrrol_Mease"/>
</dbReference>
<dbReference type="HAMAP" id="MF_01877">
    <property type="entry name" value="16SrRNA_methyltr_I"/>
    <property type="match status" value="1"/>
</dbReference>
<dbReference type="GO" id="GO:0070677">
    <property type="term" value="F:rRNA (cytosine-2'-O-)-methyltransferase activity"/>
    <property type="evidence" value="ECO:0007669"/>
    <property type="project" value="UniProtKB-UniRule"/>
</dbReference>
<gene>
    <name evidence="6 8" type="primary">rsmI</name>
    <name evidence="8" type="ORF">GC105_05775</name>
</gene>
<comment type="similarity">
    <text evidence="6">Belongs to the methyltransferase superfamily. RsmI family.</text>
</comment>
<dbReference type="RefSeq" id="WP_152802649.1">
    <property type="nucleotide sequence ID" value="NZ_WHNX01000007.1"/>
</dbReference>
<keyword evidence="2 6" id="KW-0698">rRNA processing</keyword>
<keyword evidence="9" id="KW-1185">Reference proteome</keyword>
<comment type="function">
    <text evidence="6">Catalyzes the 2'-O-methylation of the ribose of cytidine 1402 (C1402) in 16S rRNA.</text>
</comment>
<evidence type="ECO:0000256" key="3">
    <source>
        <dbReference type="ARBA" id="ARBA00022603"/>
    </source>
</evidence>
<accession>A0A6A7K7H1</accession>
<dbReference type="PIRSF" id="PIRSF005917">
    <property type="entry name" value="MTase_YraL"/>
    <property type="match status" value="1"/>
</dbReference>
<dbReference type="FunFam" id="3.40.1010.10:FF:000002">
    <property type="entry name" value="Ribosomal RNA small subunit methyltransferase I"/>
    <property type="match status" value="1"/>
</dbReference>
<dbReference type="PANTHER" id="PTHR46111:SF1">
    <property type="entry name" value="RIBOSOMAL RNA SMALL SUBUNIT METHYLTRANSFERASE I"/>
    <property type="match status" value="1"/>
</dbReference>
<protein>
    <recommendedName>
        <fullName evidence="6">Ribosomal RNA small subunit methyltransferase I</fullName>
        <ecNumber evidence="6">2.1.1.198</ecNumber>
    </recommendedName>
    <alternativeName>
        <fullName evidence="6">16S rRNA 2'-O-ribose C1402 methyltransferase</fullName>
    </alternativeName>
    <alternativeName>
        <fullName evidence="6">rRNA (cytidine-2'-O-)-methyltransferase RsmI</fullName>
    </alternativeName>
</protein>